<sequence>MYTLRHIPLNGPKEEGGQEGNTERGGKTLGGRKGGRRRRSPADTGNLGLSGDPIKGRPLYGCRGHY</sequence>
<feature type="compositionally biased region" description="Basic and acidic residues" evidence="1">
    <location>
        <begin position="12"/>
        <end position="26"/>
    </location>
</feature>
<dbReference type="EMBL" id="VSRR010000097">
    <property type="protein sequence ID" value="MPC10028.1"/>
    <property type="molecule type" value="Genomic_DNA"/>
</dbReference>
<organism evidence="2 3">
    <name type="scientific">Portunus trituberculatus</name>
    <name type="common">Swimming crab</name>
    <name type="synonym">Neptunus trituberculatus</name>
    <dbReference type="NCBI Taxonomy" id="210409"/>
    <lineage>
        <taxon>Eukaryota</taxon>
        <taxon>Metazoa</taxon>
        <taxon>Ecdysozoa</taxon>
        <taxon>Arthropoda</taxon>
        <taxon>Crustacea</taxon>
        <taxon>Multicrustacea</taxon>
        <taxon>Malacostraca</taxon>
        <taxon>Eumalacostraca</taxon>
        <taxon>Eucarida</taxon>
        <taxon>Decapoda</taxon>
        <taxon>Pleocyemata</taxon>
        <taxon>Brachyura</taxon>
        <taxon>Eubrachyura</taxon>
        <taxon>Portunoidea</taxon>
        <taxon>Portunidae</taxon>
        <taxon>Portuninae</taxon>
        <taxon>Portunus</taxon>
    </lineage>
</organism>
<accession>A0A5B7CLT5</accession>
<evidence type="ECO:0000256" key="1">
    <source>
        <dbReference type="SAM" id="MobiDB-lite"/>
    </source>
</evidence>
<name>A0A5B7CLT5_PORTR</name>
<evidence type="ECO:0000313" key="3">
    <source>
        <dbReference type="Proteomes" id="UP000324222"/>
    </source>
</evidence>
<keyword evidence="3" id="KW-1185">Reference proteome</keyword>
<evidence type="ECO:0000313" key="2">
    <source>
        <dbReference type="EMBL" id="MPC10028.1"/>
    </source>
</evidence>
<feature type="region of interest" description="Disordered" evidence="1">
    <location>
        <begin position="1"/>
        <end position="66"/>
    </location>
</feature>
<gene>
    <name evidence="2" type="ORF">E2C01_002652</name>
</gene>
<reference evidence="2 3" key="1">
    <citation type="submission" date="2019-05" db="EMBL/GenBank/DDBJ databases">
        <title>Another draft genome of Portunus trituberculatus and its Hox gene families provides insights of decapod evolution.</title>
        <authorList>
            <person name="Jeong J.-H."/>
            <person name="Song I."/>
            <person name="Kim S."/>
            <person name="Choi T."/>
            <person name="Kim D."/>
            <person name="Ryu S."/>
            <person name="Kim W."/>
        </authorList>
    </citation>
    <scope>NUCLEOTIDE SEQUENCE [LARGE SCALE GENOMIC DNA]</scope>
    <source>
        <tissue evidence="2">Muscle</tissue>
    </source>
</reference>
<dbReference type="AlphaFoldDB" id="A0A5B7CLT5"/>
<protein>
    <submittedName>
        <fullName evidence="2">Uncharacterized protein</fullName>
    </submittedName>
</protein>
<proteinExistence type="predicted"/>
<dbReference type="Proteomes" id="UP000324222">
    <property type="component" value="Unassembled WGS sequence"/>
</dbReference>
<comment type="caution">
    <text evidence="2">The sequence shown here is derived from an EMBL/GenBank/DDBJ whole genome shotgun (WGS) entry which is preliminary data.</text>
</comment>